<name>A0A1H0YMV8_STREI</name>
<gene>
    <name evidence="1" type="ORF">SAMN05216392_0761</name>
</gene>
<dbReference type="RefSeq" id="WP_074560446.1">
    <property type="nucleotide sequence ID" value="NZ_FNKE01000001.1"/>
</dbReference>
<organism evidence="1 2">
    <name type="scientific">Streptococcus equinus</name>
    <name type="common">Streptococcus bovis</name>
    <dbReference type="NCBI Taxonomy" id="1335"/>
    <lineage>
        <taxon>Bacteria</taxon>
        <taxon>Bacillati</taxon>
        <taxon>Bacillota</taxon>
        <taxon>Bacilli</taxon>
        <taxon>Lactobacillales</taxon>
        <taxon>Streptococcaceae</taxon>
        <taxon>Streptococcus</taxon>
    </lineage>
</organism>
<dbReference type="Proteomes" id="UP000182870">
    <property type="component" value="Unassembled WGS sequence"/>
</dbReference>
<dbReference type="EMBL" id="FNKE01000001">
    <property type="protein sequence ID" value="SDQ16522.1"/>
    <property type="molecule type" value="Genomic_DNA"/>
</dbReference>
<dbReference type="OrthoDB" id="2240714at2"/>
<sequence>MVKVASGQITVVDLSDAPVLNAFITANKATTQLYSQTAATYNPSYASSAQTLTLNLTKAGSSATVLGNVGKVKWYVVDGATKTEITSTTSTDNQYLSGTHNENLTTKVNIDPSKGSKRFEASGTWKDPVTDLDVQFHAQIDLFVTQIGKEANVLNVYAGNGNTFRNNLPASLTVNADLYKGNVLSNDNKQFKFFYLDTTVTGSSSTGYDADGGIGWHLCSSTTTGQTPNVAPGTNTTSQGILTVTPAAVVDAQTFKVVCIDKSSGGNSGQKSTGNVTILDMSDPIQLIIDSSAGNIFKNGQGSTVLKARLYQNGEELDADGTDTSKTYKWSKFDKNGVLNTSFGGSGNQYKTGKSITVAASEISAKAMFNCEVWE</sequence>
<reference evidence="1 2" key="1">
    <citation type="submission" date="2016-10" db="EMBL/GenBank/DDBJ databases">
        <authorList>
            <person name="de Groot N.N."/>
        </authorList>
    </citation>
    <scope>NUCLEOTIDE SEQUENCE [LARGE SCALE GENOMIC DNA]</scope>
    <source>
        <strain evidence="1 2">Sb05</strain>
    </source>
</reference>
<evidence type="ECO:0000313" key="2">
    <source>
        <dbReference type="Proteomes" id="UP000182870"/>
    </source>
</evidence>
<dbReference type="AlphaFoldDB" id="A0A1H0YMV8"/>
<evidence type="ECO:0000313" key="1">
    <source>
        <dbReference type="EMBL" id="SDQ16522.1"/>
    </source>
</evidence>
<accession>A0A1H0YMV8</accession>
<protein>
    <submittedName>
        <fullName evidence="1">Uncharacterized protein</fullName>
    </submittedName>
</protein>
<proteinExistence type="predicted"/>